<dbReference type="EMBL" id="JABBXF010000002">
    <property type="protein sequence ID" value="NVK76235.1"/>
    <property type="molecule type" value="Genomic_DNA"/>
</dbReference>
<dbReference type="EMBL" id="MT344128">
    <property type="protein sequence ID" value="QJD07483.1"/>
    <property type="molecule type" value="Genomic_DNA"/>
</dbReference>
<evidence type="ECO:0000313" key="5">
    <source>
        <dbReference type="EMBL" id="NVK76235.1"/>
    </source>
</evidence>
<dbReference type="PROSITE" id="PS00893">
    <property type="entry name" value="NUDIX_BOX"/>
    <property type="match status" value="1"/>
</dbReference>
<evidence type="ECO:0000313" key="7">
    <source>
        <dbReference type="Proteomes" id="UP000587462"/>
    </source>
</evidence>
<accession>A0A6M3RH99</accession>
<evidence type="ECO:0000256" key="3">
    <source>
        <dbReference type="RuleBase" id="RU003476"/>
    </source>
</evidence>
<gene>
    <name evidence="6" type="primary">azgD</name>
    <name evidence="5" type="ORF">HG542_01015</name>
</gene>
<dbReference type="PROSITE" id="PS51462">
    <property type="entry name" value="NUDIX"/>
    <property type="match status" value="1"/>
</dbReference>
<keyword evidence="7" id="KW-1185">Reference proteome</keyword>
<feature type="domain" description="Nudix hydrolase" evidence="4">
    <location>
        <begin position="1"/>
        <end position="142"/>
    </location>
</feature>
<dbReference type="Pfam" id="PF00293">
    <property type="entry name" value="NUDIX"/>
    <property type="match status" value="1"/>
</dbReference>
<dbReference type="CDD" id="cd18873">
    <property type="entry name" value="NUDIX_NadM_like"/>
    <property type="match status" value="1"/>
</dbReference>
<evidence type="ECO:0000259" key="4">
    <source>
        <dbReference type="PROSITE" id="PS51462"/>
    </source>
</evidence>
<dbReference type="PANTHER" id="PTHR43736:SF1">
    <property type="entry name" value="DIHYDRONEOPTERIN TRIPHOSPHATE DIPHOSPHATASE"/>
    <property type="match status" value="1"/>
</dbReference>
<dbReference type="Proteomes" id="UP000587462">
    <property type="component" value="Unassembled WGS sequence"/>
</dbReference>
<dbReference type="PRINTS" id="PR00502">
    <property type="entry name" value="NUDIXFAMILY"/>
</dbReference>
<dbReference type="InterPro" id="IPR000086">
    <property type="entry name" value="NUDIX_hydrolase_dom"/>
</dbReference>
<evidence type="ECO:0000256" key="2">
    <source>
        <dbReference type="ARBA" id="ARBA00022801"/>
    </source>
</evidence>
<dbReference type="InterPro" id="IPR015797">
    <property type="entry name" value="NUDIX_hydrolase-like_dom_sf"/>
</dbReference>
<keyword evidence="2 3" id="KW-0378">Hydrolase</keyword>
<evidence type="ECO:0000313" key="6">
    <source>
        <dbReference type="EMBL" id="QJD07483.1"/>
    </source>
</evidence>
<protein>
    <submittedName>
        <fullName evidence="6">AzgD</fullName>
    </submittedName>
    <submittedName>
        <fullName evidence="5">NUDIX domain-containing protein</fullName>
    </submittedName>
</protein>
<proteinExistence type="inferred from homology"/>
<reference evidence="6" key="2">
    <citation type="submission" date="2020-04" db="EMBL/GenBank/DDBJ databases">
        <authorList>
            <person name="Qi J."/>
            <person name="Hei Y."/>
            <person name="Li Z."/>
            <person name="Zhou Y."/>
            <person name="Gao J."/>
        </authorList>
    </citation>
    <scope>NUCLEOTIDE SEQUENCE</scope>
    <source>
        <strain evidence="6">DSM 40503</strain>
    </source>
</reference>
<organism evidence="6">
    <name type="scientific">Streptomyces morookaense</name>
    <name type="common">Streptoverticillium morookaense</name>
    <dbReference type="NCBI Taxonomy" id="1970"/>
    <lineage>
        <taxon>Bacteria</taxon>
        <taxon>Bacillati</taxon>
        <taxon>Actinomycetota</taxon>
        <taxon>Actinomycetes</taxon>
        <taxon>Kitasatosporales</taxon>
        <taxon>Streptomycetaceae</taxon>
        <taxon>Streptomyces</taxon>
    </lineage>
</organism>
<dbReference type="AlphaFoldDB" id="A0A6M3RH99"/>
<evidence type="ECO:0000256" key="1">
    <source>
        <dbReference type="ARBA" id="ARBA00005582"/>
    </source>
</evidence>
<sequence>MGAVVLTVDLAVLAHDGNSAGNGWHVLLVRRGTEPFRGRWALPGGKVRAGEDAPAAACRELREETGVQVAPAELAPVSWHTAPDRDPRGRYVSLVYAVLLPALPGARGGDDAAEAWWQPLPAPPDGFPGAATEERFAFDHAAVLLEVLHRAPHGPSAVPHVREATAADGPEVRRLLRAHGRTAGEPTRVAALGGFLVGCALPHDEVLVHRRWQGLGVEGQLTGEDRSRQGRHP</sequence>
<dbReference type="SUPFAM" id="SSF55811">
    <property type="entry name" value="Nudix"/>
    <property type="match status" value="1"/>
</dbReference>
<dbReference type="InterPro" id="IPR020084">
    <property type="entry name" value="NUDIX_hydrolase_CS"/>
</dbReference>
<dbReference type="RefSeq" id="WP_171078038.1">
    <property type="nucleotide sequence ID" value="NZ_BNBU01000007.1"/>
</dbReference>
<name>A0A6M3RH99_STRMO</name>
<comment type="similarity">
    <text evidence="1 3">Belongs to the Nudix hydrolase family.</text>
</comment>
<reference evidence="5 7" key="1">
    <citation type="submission" date="2020-04" db="EMBL/GenBank/DDBJ databases">
        <title>Draft Genome Sequence of Streptomyces morookaense DSM 40503, an 8-azaguanine-producing strain.</title>
        <authorList>
            <person name="Qi J."/>
            <person name="Gao J.-M."/>
        </authorList>
    </citation>
    <scope>NUCLEOTIDE SEQUENCE [LARGE SCALE GENOMIC DNA]</scope>
    <source>
        <strain evidence="5 7">DSM 40503</strain>
    </source>
</reference>
<dbReference type="GO" id="GO:0016787">
    <property type="term" value="F:hydrolase activity"/>
    <property type="evidence" value="ECO:0007669"/>
    <property type="project" value="UniProtKB-KW"/>
</dbReference>
<dbReference type="InterPro" id="IPR020476">
    <property type="entry name" value="Nudix_hydrolase"/>
</dbReference>
<dbReference type="Gene3D" id="3.90.79.10">
    <property type="entry name" value="Nucleoside Triphosphate Pyrophosphohydrolase"/>
    <property type="match status" value="1"/>
</dbReference>
<dbReference type="PANTHER" id="PTHR43736">
    <property type="entry name" value="ADP-RIBOSE PYROPHOSPHATASE"/>
    <property type="match status" value="1"/>
</dbReference>